<dbReference type="RefSeq" id="WP_343980542.1">
    <property type="nucleotide sequence ID" value="NZ_BAAAGK010000203.1"/>
</dbReference>
<evidence type="ECO:0000259" key="8">
    <source>
        <dbReference type="PROSITE" id="PS50928"/>
    </source>
</evidence>
<feature type="transmembrane region" description="Helical" evidence="7">
    <location>
        <begin position="206"/>
        <end position="228"/>
    </location>
</feature>
<keyword evidence="2 7" id="KW-0813">Transport</keyword>
<sequence>MGFVLFVALWEAVVRAFAVPVYLVPAPSKVFTAFVDNWELIYSNTGQTAQEAFLGFAIGNAAAIALAVVFVMSPFLERLTFPIVVGLRTVPIIAIAPILIIIFGNDATPKIVIAALISFFPTLVNAIVGFKNVDPKMLELMAILSARPWETFLRVRVFSALPFIFSALKIATGNCVLGAVVGEWIGADRGLGYLIIQSTFDFNTTLLYATMLVVSILAIIAFGLVAVAEKLIVRWEQEPAR</sequence>
<keyword evidence="4 7" id="KW-0812">Transmembrane</keyword>
<name>A0ABW2SY70_9ACTN</name>
<dbReference type="PANTHER" id="PTHR30151:SF20">
    <property type="entry name" value="ABC TRANSPORTER PERMEASE PROTEIN HI_0355-RELATED"/>
    <property type="match status" value="1"/>
</dbReference>
<keyword evidence="3" id="KW-1003">Cell membrane</keyword>
<evidence type="ECO:0000256" key="4">
    <source>
        <dbReference type="ARBA" id="ARBA00022692"/>
    </source>
</evidence>
<dbReference type="PANTHER" id="PTHR30151">
    <property type="entry name" value="ALKANE SULFONATE ABC TRANSPORTER-RELATED, MEMBRANE SUBUNIT"/>
    <property type="match status" value="1"/>
</dbReference>
<feature type="transmembrane region" description="Helical" evidence="7">
    <location>
        <begin position="85"/>
        <end position="105"/>
    </location>
</feature>
<comment type="similarity">
    <text evidence="7">Belongs to the binding-protein-dependent transport system permease family.</text>
</comment>
<organism evidence="9 10">
    <name type="scientific">Streptosporangium amethystogenes subsp. fukuiense</name>
    <dbReference type="NCBI Taxonomy" id="698418"/>
    <lineage>
        <taxon>Bacteria</taxon>
        <taxon>Bacillati</taxon>
        <taxon>Actinomycetota</taxon>
        <taxon>Actinomycetes</taxon>
        <taxon>Streptosporangiales</taxon>
        <taxon>Streptosporangiaceae</taxon>
        <taxon>Streptosporangium</taxon>
    </lineage>
</organism>
<evidence type="ECO:0000256" key="7">
    <source>
        <dbReference type="RuleBase" id="RU363032"/>
    </source>
</evidence>
<evidence type="ECO:0000256" key="1">
    <source>
        <dbReference type="ARBA" id="ARBA00004651"/>
    </source>
</evidence>
<evidence type="ECO:0000256" key="2">
    <source>
        <dbReference type="ARBA" id="ARBA00022448"/>
    </source>
</evidence>
<evidence type="ECO:0000313" key="10">
    <source>
        <dbReference type="Proteomes" id="UP001596514"/>
    </source>
</evidence>
<dbReference type="PROSITE" id="PS50928">
    <property type="entry name" value="ABC_TM1"/>
    <property type="match status" value="1"/>
</dbReference>
<evidence type="ECO:0000313" key="9">
    <source>
        <dbReference type="EMBL" id="MFC7600791.1"/>
    </source>
</evidence>
<dbReference type="CDD" id="cd06261">
    <property type="entry name" value="TM_PBP2"/>
    <property type="match status" value="1"/>
</dbReference>
<keyword evidence="6 7" id="KW-0472">Membrane</keyword>
<protein>
    <submittedName>
        <fullName evidence="9">ABC transporter permease</fullName>
    </submittedName>
</protein>
<comment type="subcellular location">
    <subcellularLocation>
        <location evidence="1 7">Cell membrane</location>
        <topology evidence="1 7">Multi-pass membrane protein</topology>
    </subcellularLocation>
</comment>
<dbReference type="Pfam" id="PF00528">
    <property type="entry name" value="BPD_transp_1"/>
    <property type="match status" value="1"/>
</dbReference>
<dbReference type="SUPFAM" id="SSF161098">
    <property type="entry name" value="MetI-like"/>
    <property type="match status" value="1"/>
</dbReference>
<evidence type="ECO:0000256" key="3">
    <source>
        <dbReference type="ARBA" id="ARBA00022475"/>
    </source>
</evidence>
<dbReference type="Proteomes" id="UP001596514">
    <property type="component" value="Unassembled WGS sequence"/>
</dbReference>
<evidence type="ECO:0000256" key="6">
    <source>
        <dbReference type="ARBA" id="ARBA00023136"/>
    </source>
</evidence>
<dbReference type="InterPro" id="IPR035906">
    <property type="entry name" value="MetI-like_sf"/>
</dbReference>
<keyword evidence="10" id="KW-1185">Reference proteome</keyword>
<proteinExistence type="inferred from homology"/>
<feature type="transmembrane region" description="Helical" evidence="7">
    <location>
        <begin position="111"/>
        <end position="130"/>
    </location>
</feature>
<reference evidence="10" key="1">
    <citation type="journal article" date="2019" name="Int. J. Syst. Evol. Microbiol.">
        <title>The Global Catalogue of Microorganisms (GCM) 10K type strain sequencing project: providing services to taxonomists for standard genome sequencing and annotation.</title>
        <authorList>
            <consortium name="The Broad Institute Genomics Platform"/>
            <consortium name="The Broad Institute Genome Sequencing Center for Infectious Disease"/>
            <person name="Wu L."/>
            <person name="Ma J."/>
        </authorList>
    </citation>
    <scope>NUCLEOTIDE SEQUENCE [LARGE SCALE GENOMIC DNA]</scope>
    <source>
        <strain evidence="10">JCM 10083</strain>
    </source>
</reference>
<dbReference type="InterPro" id="IPR000515">
    <property type="entry name" value="MetI-like"/>
</dbReference>
<gene>
    <name evidence="9" type="ORF">ACFQVD_11860</name>
</gene>
<keyword evidence="5 7" id="KW-1133">Transmembrane helix</keyword>
<feature type="transmembrane region" description="Helical" evidence="7">
    <location>
        <begin position="52"/>
        <end position="73"/>
    </location>
</feature>
<feature type="domain" description="ABC transmembrane type-1" evidence="8">
    <location>
        <begin position="41"/>
        <end position="225"/>
    </location>
</feature>
<evidence type="ECO:0000256" key="5">
    <source>
        <dbReference type="ARBA" id="ARBA00022989"/>
    </source>
</evidence>
<dbReference type="Gene3D" id="1.10.3720.10">
    <property type="entry name" value="MetI-like"/>
    <property type="match status" value="1"/>
</dbReference>
<comment type="caution">
    <text evidence="9">The sequence shown here is derived from an EMBL/GenBank/DDBJ whole genome shotgun (WGS) entry which is preliminary data.</text>
</comment>
<accession>A0ABW2SY70</accession>
<dbReference type="EMBL" id="JBHTEE010000001">
    <property type="protein sequence ID" value="MFC7600791.1"/>
    <property type="molecule type" value="Genomic_DNA"/>
</dbReference>